<evidence type="ECO:0000313" key="3">
    <source>
        <dbReference type="EMBL" id="VAW87417.1"/>
    </source>
</evidence>
<evidence type="ECO:0000256" key="1">
    <source>
        <dbReference type="SAM" id="MobiDB-lite"/>
    </source>
</evidence>
<dbReference type="EMBL" id="UOFQ01000064">
    <property type="protein sequence ID" value="VAW87417.1"/>
    <property type="molecule type" value="Genomic_DNA"/>
</dbReference>
<feature type="compositionally biased region" description="Basic and acidic residues" evidence="1">
    <location>
        <begin position="106"/>
        <end position="116"/>
    </location>
</feature>
<proteinExistence type="predicted"/>
<sequence>MKTVDVLVVKLLQLIVTTFFLFVLSLWYGSILLAPLAVWYNLSAFLGGGIFATLVAGGLTLGLGYYIARLPGLVDTMIKPGVEMYKIALSTVCGIGRVANTITPKADTEKNEDKPADGTASADAK</sequence>
<feature type="transmembrane region" description="Helical" evidence="2">
    <location>
        <begin position="12"/>
        <end position="38"/>
    </location>
</feature>
<dbReference type="AlphaFoldDB" id="A0A3B0ZJC9"/>
<keyword evidence="2" id="KW-0472">Membrane</keyword>
<name>A0A3B0ZJC9_9ZZZZ</name>
<reference evidence="3" key="1">
    <citation type="submission" date="2018-06" db="EMBL/GenBank/DDBJ databases">
        <authorList>
            <person name="Zhirakovskaya E."/>
        </authorList>
    </citation>
    <scope>NUCLEOTIDE SEQUENCE</scope>
</reference>
<feature type="region of interest" description="Disordered" evidence="1">
    <location>
        <begin position="106"/>
        <end position="125"/>
    </location>
</feature>
<gene>
    <name evidence="3" type="ORF">MNBD_GAMMA17-4</name>
</gene>
<keyword evidence="2" id="KW-1133">Transmembrane helix</keyword>
<accession>A0A3B0ZJC9</accession>
<evidence type="ECO:0000256" key="2">
    <source>
        <dbReference type="SAM" id="Phobius"/>
    </source>
</evidence>
<feature type="transmembrane region" description="Helical" evidence="2">
    <location>
        <begin position="44"/>
        <end position="68"/>
    </location>
</feature>
<organism evidence="3">
    <name type="scientific">hydrothermal vent metagenome</name>
    <dbReference type="NCBI Taxonomy" id="652676"/>
    <lineage>
        <taxon>unclassified sequences</taxon>
        <taxon>metagenomes</taxon>
        <taxon>ecological metagenomes</taxon>
    </lineage>
</organism>
<protein>
    <submittedName>
        <fullName evidence="3">Uncharacterized protein</fullName>
    </submittedName>
</protein>
<keyword evidence="2" id="KW-0812">Transmembrane</keyword>